<accession>A0ABW0V428</accession>
<evidence type="ECO:0000313" key="2">
    <source>
        <dbReference type="EMBL" id="MFC5639704.1"/>
    </source>
</evidence>
<dbReference type="EMBL" id="JBHSNY010000034">
    <property type="protein sequence ID" value="MFC5639704.1"/>
    <property type="molecule type" value="Genomic_DNA"/>
</dbReference>
<proteinExistence type="predicted"/>
<protein>
    <recommendedName>
        <fullName evidence="4">SMODS and SLOG-associating 2TM effector domain-containing protein</fullName>
    </recommendedName>
</protein>
<evidence type="ECO:0000256" key="1">
    <source>
        <dbReference type="SAM" id="Phobius"/>
    </source>
</evidence>
<dbReference type="Proteomes" id="UP001596154">
    <property type="component" value="Unassembled WGS sequence"/>
</dbReference>
<evidence type="ECO:0008006" key="4">
    <source>
        <dbReference type="Google" id="ProtNLM"/>
    </source>
</evidence>
<comment type="caution">
    <text evidence="2">The sequence shown here is derived from an EMBL/GenBank/DDBJ whole genome shotgun (WGS) entry which is preliminary data.</text>
</comment>
<keyword evidence="3" id="KW-1185">Reference proteome</keyword>
<name>A0ABW0V428_9ACTN</name>
<sequence length="133" mass="14151">MTATAVTVAASLALGMAVSTRAGLTALTAMGGTLACLGLLWGAGNLRSEHRTLSENLQKIRDITFSDLDRNEQERQREAVMPPSSTSLDALYLRETVRMYVVQQAYDNLGVPAGLAVLGLLAGTTGGIWSLWL</sequence>
<reference evidence="3" key="1">
    <citation type="journal article" date="2019" name="Int. J. Syst. Evol. Microbiol.">
        <title>The Global Catalogue of Microorganisms (GCM) 10K type strain sequencing project: providing services to taxonomists for standard genome sequencing and annotation.</title>
        <authorList>
            <consortium name="The Broad Institute Genomics Platform"/>
            <consortium name="The Broad Institute Genome Sequencing Center for Infectious Disease"/>
            <person name="Wu L."/>
            <person name="Ma J."/>
        </authorList>
    </citation>
    <scope>NUCLEOTIDE SEQUENCE [LARGE SCALE GENOMIC DNA]</scope>
    <source>
        <strain evidence="3">CGMCC 4.7248</strain>
    </source>
</reference>
<evidence type="ECO:0000313" key="3">
    <source>
        <dbReference type="Proteomes" id="UP001596154"/>
    </source>
</evidence>
<feature type="transmembrane region" description="Helical" evidence="1">
    <location>
        <begin position="29"/>
        <end position="46"/>
    </location>
</feature>
<keyword evidence="1" id="KW-0812">Transmembrane</keyword>
<keyword evidence="1" id="KW-0472">Membrane</keyword>
<gene>
    <name evidence="2" type="ORF">ACFPZJ_39600</name>
</gene>
<organism evidence="2 3">
    <name type="scientific">Streptomyces bullii</name>
    <dbReference type="NCBI Taxonomy" id="349910"/>
    <lineage>
        <taxon>Bacteria</taxon>
        <taxon>Bacillati</taxon>
        <taxon>Actinomycetota</taxon>
        <taxon>Actinomycetes</taxon>
        <taxon>Kitasatosporales</taxon>
        <taxon>Streptomycetaceae</taxon>
        <taxon>Streptomyces</taxon>
    </lineage>
</organism>
<dbReference type="RefSeq" id="WP_381031918.1">
    <property type="nucleotide sequence ID" value="NZ_JBHSNY010000034.1"/>
</dbReference>
<feature type="transmembrane region" description="Helical" evidence="1">
    <location>
        <begin position="109"/>
        <end position="132"/>
    </location>
</feature>
<keyword evidence="1" id="KW-1133">Transmembrane helix</keyword>